<reference evidence="2 3" key="1">
    <citation type="submission" date="2018-10" db="EMBL/GenBank/DDBJ databases">
        <title>Isolation from cow dung.</title>
        <authorList>
            <person name="Ling L."/>
        </authorList>
    </citation>
    <scope>NUCLEOTIDE SEQUENCE [LARGE SCALE GENOMIC DNA]</scope>
    <source>
        <strain evidence="2 3">NEAU-LL90</strain>
    </source>
</reference>
<accession>A0A3M2LFL7</accession>
<organism evidence="2 3">
    <name type="scientific">Nocardia stercoris</name>
    <dbReference type="NCBI Taxonomy" id="2483361"/>
    <lineage>
        <taxon>Bacteria</taxon>
        <taxon>Bacillati</taxon>
        <taxon>Actinomycetota</taxon>
        <taxon>Actinomycetes</taxon>
        <taxon>Mycobacteriales</taxon>
        <taxon>Nocardiaceae</taxon>
        <taxon>Nocardia</taxon>
    </lineage>
</organism>
<dbReference type="AlphaFoldDB" id="A0A3M2LFL7"/>
<dbReference type="Gene3D" id="1.10.10.10">
    <property type="entry name" value="Winged helix-like DNA-binding domain superfamily/Winged helix DNA-binding domain"/>
    <property type="match status" value="1"/>
</dbReference>
<protein>
    <submittedName>
        <fullName evidence="2">MarR family transcriptional regulator</fullName>
    </submittedName>
</protein>
<dbReference type="GO" id="GO:0003700">
    <property type="term" value="F:DNA-binding transcription factor activity"/>
    <property type="evidence" value="ECO:0007669"/>
    <property type="project" value="InterPro"/>
</dbReference>
<sequence length="162" mass="18011">MMDHRRITSDASTVMYIPRMDATSLHLLARQLRSIAFTATGNTGTQRIAPSDYAVIEDVALHPESSIREITERTAMAQSLVSRIVARLRDEGLLWTAPDPADGRRVRVGVDPVVFEEVFRARGRADIHEALATELPQLAPQDRQRVVELLDELAALVRDPGC</sequence>
<feature type="domain" description="HTH marR-type" evidence="1">
    <location>
        <begin position="52"/>
        <end position="105"/>
    </location>
</feature>
<dbReference type="InterPro" id="IPR036388">
    <property type="entry name" value="WH-like_DNA-bd_sf"/>
</dbReference>
<evidence type="ECO:0000259" key="1">
    <source>
        <dbReference type="Pfam" id="PF12802"/>
    </source>
</evidence>
<dbReference type="EMBL" id="RFFH01000001">
    <property type="protein sequence ID" value="RMI35373.1"/>
    <property type="molecule type" value="Genomic_DNA"/>
</dbReference>
<gene>
    <name evidence="2" type="ORF">EBN03_03605</name>
</gene>
<comment type="caution">
    <text evidence="2">The sequence shown here is derived from an EMBL/GenBank/DDBJ whole genome shotgun (WGS) entry which is preliminary data.</text>
</comment>
<name>A0A3M2LFL7_9NOCA</name>
<keyword evidence="3" id="KW-1185">Reference proteome</keyword>
<evidence type="ECO:0000313" key="3">
    <source>
        <dbReference type="Proteomes" id="UP000279275"/>
    </source>
</evidence>
<dbReference type="SUPFAM" id="SSF46785">
    <property type="entry name" value="Winged helix' DNA-binding domain"/>
    <property type="match status" value="1"/>
</dbReference>
<dbReference type="InterPro" id="IPR000835">
    <property type="entry name" value="HTH_MarR-typ"/>
</dbReference>
<evidence type="ECO:0000313" key="2">
    <source>
        <dbReference type="EMBL" id="RMI35373.1"/>
    </source>
</evidence>
<dbReference type="Proteomes" id="UP000279275">
    <property type="component" value="Unassembled WGS sequence"/>
</dbReference>
<proteinExistence type="predicted"/>
<dbReference type="InterPro" id="IPR036390">
    <property type="entry name" value="WH_DNA-bd_sf"/>
</dbReference>
<dbReference type="Pfam" id="PF12802">
    <property type="entry name" value="MarR_2"/>
    <property type="match status" value="1"/>
</dbReference>